<dbReference type="Proteomes" id="UP000694844">
    <property type="component" value="Chromosome 10"/>
</dbReference>
<protein>
    <submittedName>
        <fullName evidence="5">Tripartite motif-containing protein 45-like</fullName>
    </submittedName>
</protein>
<evidence type="ECO:0000313" key="4">
    <source>
        <dbReference type="Proteomes" id="UP000694844"/>
    </source>
</evidence>
<dbReference type="CDD" id="cd19756">
    <property type="entry name" value="Bbox2"/>
    <property type="match status" value="1"/>
</dbReference>
<dbReference type="CDD" id="cd19757">
    <property type="entry name" value="Bbox1"/>
    <property type="match status" value="1"/>
</dbReference>
<accession>A0A8B8C9D3</accession>
<proteinExistence type="predicted"/>
<gene>
    <name evidence="5" type="primary">LOC111117511</name>
</gene>
<evidence type="ECO:0000256" key="2">
    <source>
        <dbReference type="SAM" id="Coils"/>
    </source>
</evidence>
<keyword evidence="2" id="KW-0175">Coiled coil</keyword>
<organism evidence="4 5">
    <name type="scientific">Crassostrea virginica</name>
    <name type="common">Eastern oyster</name>
    <dbReference type="NCBI Taxonomy" id="6565"/>
    <lineage>
        <taxon>Eukaryota</taxon>
        <taxon>Metazoa</taxon>
        <taxon>Spiralia</taxon>
        <taxon>Lophotrochozoa</taxon>
        <taxon>Mollusca</taxon>
        <taxon>Bivalvia</taxon>
        <taxon>Autobranchia</taxon>
        <taxon>Pteriomorphia</taxon>
        <taxon>Ostreida</taxon>
        <taxon>Ostreoidea</taxon>
        <taxon>Ostreidae</taxon>
        <taxon>Crassostrea</taxon>
    </lineage>
</organism>
<reference evidence="5" key="1">
    <citation type="submission" date="2025-08" db="UniProtKB">
        <authorList>
            <consortium name="RefSeq"/>
        </authorList>
    </citation>
    <scope>IDENTIFICATION</scope>
    <source>
        <tissue evidence="5">Whole sample</tissue>
    </source>
</reference>
<evidence type="ECO:0000259" key="3">
    <source>
        <dbReference type="PROSITE" id="PS50119"/>
    </source>
</evidence>
<sequence>MASASAFAQHYVECDNCEKNSAQFVCKTCSGHLCEECKIDHENRKLTKNHEITAFKTDKGELLGLLHCSEHNTKKLECFCGPCKKPVCTDCIVSSHNGHKIKSLSTAYKEIRDDLQGTKVEIEYHFLPKYMELLDKEIKKEISLSTEANQIETHIEAYTQKVVEAVLKLGENAIRKLRMEEDIGQKEIQKSKVELLSKINRLQETRDMLTTKLDAKPGLSFFVPITNLLKEFQKFPEHPEYKLDDFKPGQISQRMQENFGTLPKLRTIQQGSNFLDSGHFTHPADCKRSPYTTKASIHEMKRRGNSNFFNSVMGQRSNSSFQ</sequence>
<dbReference type="InterPro" id="IPR047153">
    <property type="entry name" value="TRIM45/56/19-like"/>
</dbReference>
<evidence type="ECO:0000313" key="5">
    <source>
        <dbReference type="RefSeq" id="XP_022312362.1"/>
    </source>
</evidence>
<keyword evidence="1" id="KW-0863">Zinc-finger</keyword>
<dbReference type="SUPFAM" id="SSF57845">
    <property type="entry name" value="B-box zinc-binding domain"/>
    <property type="match status" value="1"/>
</dbReference>
<dbReference type="GeneID" id="111117511"/>
<keyword evidence="1" id="KW-0479">Metal-binding</keyword>
<dbReference type="SMART" id="SM00336">
    <property type="entry name" value="BBOX"/>
    <property type="match status" value="2"/>
</dbReference>
<evidence type="ECO:0000256" key="1">
    <source>
        <dbReference type="PROSITE-ProRule" id="PRU00024"/>
    </source>
</evidence>
<dbReference type="InterPro" id="IPR000315">
    <property type="entry name" value="Znf_B-box"/>
</dbReference>
<feature type="coiled-coil region" evidence="2">
    <location>
        <begin position="185"/>
        <end position="212"/>
    </location>
</feature>
<dbReference type="AlphaFoldDB" id="A0A8B8C9D3"/>
<dbReference type="Gene3D" id="3.30.160.60">
    <property type="entry name" value="Classic Zinc Finger"/>
    <property type="match status" value="1"/>
</dbReference>
<dbReference type="PROSITE" id="PS50119">
    <property type="entry name" value="ZF_BBOX"/>
    <property type="match status" value="2"/>
</dbReference>
<keyword evidence="4" id="KW-1185">Reference proteome</keyword>
<dbReference type="Pfam" id="PF00643">
    <property type="entry name" value="zf-B_box"/>
    <property type="match status" value="1"/>
</dbReference>
<dbReference type="RefSeq" id="XP_022312362.1">
    <property type="nucleotide sequence ID" value="XM_022456654.1"/>
</dbReference>
<dbReference type="OrthoDB" id="6048578at2759"/>
<dbReference type="KEGG" id="cvn:111117511"/>
<dbReference type="GO" id="GO:0008270">
    <property type="term" value="F:zinc ion binding"/>
    <property type="evidence" value="ECO:0007669"/>
    <property type="project" value="UniProtKB-KW"/>
</dbReference>
<keyword evidence="1" id="KW-0862">Zinc</keyword>
<dbReference type="PANTHER" id="PTHR25462">
    <property type="entry name" value="BONUS, ISOFORM C-RELATED"/>
    <property type="match status" value="1"/>
</dbReference>
<feature type="domain" description="B box-type" evidence="3">
    <location>
        <begin position="63"/>
        <end position="104"/>
    </location>
</feature>
<name>A0A8B8C9D3_CRAVI</name>
<feature type="domain" description="B box-type" evidence="3">
    <location>
        <begin position="9"/>
        <end position="55"/>
    </location>
</feature>
<dbReference type="PANTHER" id="PTHR25462:SF296">
    <property type="entry name" value="MEIOTIC P26, ISOFORM F"/>
    <property type="match status" value="1"/>
</dbReference>